<feature type="transmembrane region" description="Helical" evidence="8">
    <location>
        <begin position="671"/>
        <end position="691"/>
    </location>
</feature>
<comment type="caution">
    <text evidence="12">The sequence shown here is derived from an EMBL/GenBank/DDBJ whole genome shotgun (WGS) entry which is preliminary data.</text>
</comment>
<keyword evidence="4 8" id="KW-0812">Transmembrane</keyword>
<evidence type="ECO:0000256" key="2">
    <source>
        <dbReference type="ARBA" id="ARBA00007779"/>
    </source>
</evidence>
<dbReference type="InterPro" id="IPR003864">
    <property type="entry name" value="CSC1/OSCA1-like_7TM"/>
</dbReference>
<evidence type="ECO:0000256" key="7">
    <source>
        <dbReference type="SAM" id="MobiDB-lite"/>
    </source>
</evidence>
<feature type="transmembrane region" description="Helical" evidence="8">
    <location>
        <begin position="504"/>
        <end position="523"/>
    </location>
</feature>
<gene>
    <name evidence="12" type="ORF">LTR78_002593</name>
</gene>
<evidence type="ECO:0000256" key="8">
    <source>
        <dbReference type="SAM" id="Phobius"/>
    </source>
</evidence>
<comment type="subcellular location">
    <subcellularLocation>
        <location evidence="1">Membrane</location>
        <topology evidence="1">Multi-pass membrane protein</topology>
    </subcellularLocation>
</comment>
<feature type="transmembrane region" description="Helical" evidence="8">
    <location>
        <begin position="712"/>
        <end position="729"/>
    </location>
</feature>
<evidence type="ECO:0000256" key="1">
    <source>
        <dbReference type="ARBA" id="ARBA00004141"/>
    </source>
</evidence>
<keyword evidence="6 8" id="KW-0472">Membrane</keyword>
<dbReference type="Pfam" id="PF14703">
    <property type="entry name" value="PHM7_cyt"/>
    <property type="match status" value="1"/>
</dbReference>
<dbReference type="AlphaFoldDB" id="A0AAE1C4G0"/>
<evidence type="ECO:0000256" key="6">
    <source>
        <dbReference type="ARBA" id="ARBA00023136"/>
    </source>
</evidence>
<evidence type="ECO:0000259" key="11">
    <source>
        <dbReference type="Pfam" id="PF14703"/>
    </source>
</evidence>
<feature type="transmembrane region" description="Helical" evidence="8">
    <location>
        <begin position="645"/>
        <end position="665"/>
    </location>
</feature>
<feature type="transmembrane region" description="Helical" evidence="8">
    <location>
        <begin position="450"/>
        <end position="474"/>
    </location>
</feature>
<dbReference type="InterPro" id="IPR032880">
    <property type="entry name" value="CSC1/OSCA1-like_N"/>
</dbReference>
<feature type="transmembrane region" description="Helical" evidence="8">
    <location>
        <begin position="595"/>
        <end position="624"/>
    </location>
</feature>
<evidence type="ECO:0000256" key="5">
    <source>
        <dbReference type="ARBA" id="ARBA00022989"/>
    </source>
</evidence>
<feature type="region of interest" description="Disordered" evidence="7">
    <location>
        <begin position="307"/>
        <end position="330"/>
    </location>
</feature>
<organism evidence="12 13">
    <name type="scientific">Recurvomyces mirabilis</name>
    <dbReference type="NCBI Taxonomy" id="574656"/>
    <lineage>
        <taxon>Eukaryota</taxon>
        <taxon>Fungi</taxon>
        <taxon>Dikarya</taxon>
        <taxon>Ascomycota</taxon>
        <taxon>Pezizomycotina</taxon>
        <taxon>Dothideomycetes</taxon>
        <taxon>Dothideomycetidae</taxon>
        <taxon>Mycosphaerellales</taxon>
        <taxon>Teratosphaeriaceae</taxon>
        <taxon>Recurvomyces</taxon>
    </lineage>
</organism>
<keyword evidence="13" id="KW-1185">Reference proteome</keyword>
<feature type="transmembrane region" description="Helical" evidence="8">
    <location>
        <begin position="189"/>
        <end position="208"/>
    </location>
</feature>
<evidence type="ECO:0000313" key="13">
    <source>
        <dbReference type="Proteomes" id="UP001274830"/>
    </source>
</evidence>
<evidence type="ECO:0000256" key="4">
    <source>
        <dbReference type="ARBA" id="ARBA00022692"/>
    </source>
</evidence>
<dbReference type="InterPro" id="IPR027815">
    <property type="entry name" value="CSC1/OSCA1-like_cyt"/>
</dbReference>
<dbReference type="Pfam" id="PF02714">
    <property type="entry name" value="RSN1_7TM"/>
    <property type="match status" value="1"/>
</dbReference>
<proteinExistence type="inferred from homology"/>
<feature type="domain" description="CSC1/OSCA1-like N-terminal transmembrane" evidence="10">
    <location>
        <begin position="34"/>
        <end position="210"/>
    </location>
</feature>
<evidence type="ECO:0000259" key="9">
    <source>
        <dbReference type="Pfam" id="PF02714"/>
    </source>
</evidence>
<dbReference type="Pfam" id="PF13967">
    <property type="entry name" value="RSN1_TM"/>
    <property type="match status" value="1"/>
</dbReference>
<feature type="transmembrane region" description="Helical" evidence="8">
    <location>
        <begin position="34"/>
        <end position="55"/>
    </location>
</feature>
<accession>A0AAE1C4G0</accession>
<dbReference type="PANTHER" id="PTHR13018:SF5">
    <property type="entry name" value="RE44586P"/>
    <property type="match status" value="1"/>
</dbReference>
<feature type="domain" description="CSC1/OSCA1-like cytosolic" evidence="11">
    <location>
        <begin position="230"/>
        <end position="437"/>
    </location>
</feature>
<reference evidence="12" key="1">
    <citation type="submission" date="2023-07" db="EMBL/GenBank/DDBJ databases">
        <title>Black Yeasts Isolated from many extreme environments.</title>
        <authorList>
            <person name="Coleine C."/>
            <person name="Stajich J.E."/>
            <person name="Selbmann L."/>
        </authorList>
    </citation>
    <scope>NUCLEOTIDE SEQUENCE</scope>
    <source>
        <strain evidence="12">CCFEE 5485</strain>
    </source>
</reference>
<feature type="transmembrane region" description="Helical" evidence="8">
    <location>
        <begin position="735"/>
        <end position="754"/>
    </location>
</feature>
<protein>
    <recommendedName>
        <fullName evidence="14">DUF221-domain-containing protein</fullName>
    </recommendedName>
</protein>
<feature type="transmembrane region" description="Helical" evidence="8">
    <location>
        <begin position="544"/>
        <end position="565"/>
    </location>
</feature>
<evidence type="ECO:0008006" key="14">
    <source>
        <dbReference type="Google" id="ProtNLM"/>
    </source>
</evidence>
<dbReference type="Proteomes" id="UP001274830">
    <property type="component" value="Unassembled WGS sequence"/>
</dbReference>
<feature type="domain" description="CSC1/OSCA1-like 7TM region" evidence="9">
    <location>
        <begin position="449"/>
        <end position="725"/>
    </location>
</feature>
<comment type="similarity">
    <text evidence="2">Belongs to the CSC1 (TC 1.A.17) family.</text>
</comment>
<dbReference type="GO" id="GO:0005886">
    <property type="term" value="C:plasma membrane"/>
    <property type="evidence" value="ECO:0007669"/>
    <property type="project" value="TreeGrafter"/>
</dbReference>
<sequence length="882" mass="100650">MSIFYSFFADHDDGPDDDDLGRVYGTGNPRDTTIQIIISLAFGIAAFLAFCFLRTRWPGLYAARKKHKNEATTLPELPDTFFGWMVPLWRITEQQVLASAGLDAYVFLSFFKMAIKFLAVTLFFSLVVIKPVHDTYPDEKLPNGTDYRSNHTHHNQSAMFHLRRSINLLENKHSNHTRSSWEDLETDYLWMYVVFAYLFSAIAIWLVISETRRIIEIRQEYLGTQTTVTDRTMRLSGIPPDLQDEEKLEDFIESLDIGKVESVTLCRQWKELDRAMDERMNTLRRLEEAYTIHFGVRTIERNLETLPIVQPPPPPGPTISSVPDEDDEESANLLGANGQPHIAPYDRVRPTTTIRFGRFKLHSKRVDAIDYYTEQLRQIDDRVRRLRGKEFAPTALAFVTMDSVAACQMAIQAVLDPSPLQLIANQSPSPSDLIWPNTYLSRRSRMICQWSITILIVFLTIFWTAIFVPIAGLLGVDTIGRIFPQVGEFLNAHENIRSLVNTQLPTLFATILTVIVPYLYYYLSWYQGMIAQGDIELSAISKNFFYTFFNFFVIFTILGTASNFYKFFKQFDDLTRDLRKIAYTLAESLQKLLNFYVNFIILQGVGLFPFRLLEIGSVIMYPIFLMGAKTPRDYAELVQPPMFSYGFYLPTSLLIFIICTVYSVLRSSWMILLAGLLYFLLGHFVYKYQLLYAMDHQQQSTGRAWGMICDRIFVGLVFFQLTTAGQLILKNEVGRSLALVPLVVATIWISVVYGRTYKPLMKFIALRSVERGQRYRHNITSSPPLQETDGSTVGSNNNEFVLDRNVWADADGAAGRSRREARKRFGPGAAADEADEHGLRYVNPSLVAPLEGVWIKDPSLLLEQEEGVDGNGDANGTAEESV</sequence>
<keyword evidence="5 8" id="KW-1133">Transmembrane helix</keyword>
<dbReference type="InterPro" id="IPR045122">
    <property type="entry name" value="Csc1-like"/>
</dbReference>
<dbReference type="GO" id="GO:0005227">
    <property type="term" value="F:calcium-activated cation channel activity"/>
    <property type="evidence" value="ECO:0007669"/>
    <property type="project" value="InterPro"/>
</dbReference>
<evidence type="ECO:0000313" key="12">
    <source>
        <dbReference type="EMBL" id="KAK3677743.1"/>
    </source>
</evidence>
<dbReference type="EMBL" id="JAUTXT010000006">
    <property type="protein sequence ID" value="KAK3677743.1"/>
    <property type="molecule type" value="Genomic_DNA"/>
</dbReference>
<evidence type="ECO:0000259" key="10">
    <source>
        <dbReference type="Pfam" id="PF13967"/>
    </source>
</evidence>
<dbReference type="PANTHER" id="PTHR13018">
    <property type="entry name" value="PROBABLE MEMBRANE PROTEIN DUF221-RELATED"/>
    <property type="match status" value="1"/>
</dbReference>
<evidence type="ECO:0000256" key="3">
    <source>
        <dbReference type="ARBA" id="ARBA00022448"/>
    </source>
</evidence>
<name>A0AAE1C4G0_9PEZI</name>
<keyword evidence="3" id="KW-0813">Transport</keyword>
<feature type="transmembrane region" description="Helical" evidence="8">
    <location>
        <begin position="104"/>
        <end position="129"/>
    </location>
</feature>